<evidence type="ECO:0000256" key="9">
    <source>
        <dbReference type="ARBA" id="ARBA00023211"/>
    </source>
</evidence>
<dbReference type="PANTHER" id="PTHR43226">
    <property type="entry name" value="XAA-PRO AMINOPEPTIDASE 3"/>
    <property type="match status" value="1"/>
</dbReference>
<dbReference type="InterPro" id="IPR052433">
    <property type="entry name" value="X-Pro_dipept-like"/>
</dbReference>
<keyword evidence="8" id="KW-0482">Metalloprotease</keyword>
<evidence type="ECO:0000256" key="8">
    <source>
        <dbReference type="ARBA" id="ARBA00023049"/>
    </source>
</evidence>
<dbReference type="Gene3D" id="3.90.230.10">
    <property type="entry name" value="Creatinase/methionine aminopeptidase superfamily"/>
    <property type="match status" value="1"/>
</dbReference>
<dbReference type="NCBIfam" id="NF008131">
    <property type="entry name" value="PRK10879.1"/>
    <property type="match status" value="1"/>
</dbReference>
<dbReference type="InterPro" id="IPR000994">
    <property type="entry name" value="Pept_M24"/>
</dbReference>
<dbReference type="GO" id="GO:0030145">
    <property type="term" value="F:manganese ion binding"/>
    <property type="evidence" value="ECO:0007669"/>
    <property type="project" value="InterPro"/>
</dbReference>
<dbReference type="SUPFAM" id="SSF55920">
    <property type="entry name" value="Creatinase/aminopeptidase"/>
    <property type="match status" value="1"/>
</dbReference>
<dbReference type="InterPro" id="IPR007865">
    <property type="entry name" value="Aminopep_P_N"/>
</dbReference>
<dbReference type="PANTHER" id="PTHR43226:SF4">
    <property type="entry name" value="XAA-PRO AMINOPEPTIDASE 3"/>
    <property type="match status" value="1"/>
</dbReference>
<proteinExistence type="inferred from homology"/>
<reference evidence="14" key="1">
    <citation type="journal article" date="2023" name="Front. Microbiol.">
        <title>Genome analysis of Candidatus Aschnera chinzeii, the bacterial endosymbiont of the blood-sucking bat fly Penicillidia jenynsii (Insecta: Diptera: Nycteribiidae).</title>
        <authorList>
            <person name="Koga R."/>
            <person name="Moriyama M."/>
            <person name="Nozaki T."/>
            <person name="Fukatsu T."/>
        </authorList>
    </citation>
    <scope>NUCLEOTIDE SEQUENCE</scope>
    <source>
        <strain evidence="14">Kw-01</strain>
    </source>
</reference>
<keyword evidence="5" id="KW-0645">Protease</keyword>
<dbReference type="Gene3D" id="3.40.350.10">
    <property type="entry name" value="Creatinase/prolidase N-terminal domain"/>
    <property type="match status" value="1"/>
</dbReference>
<evidence type="ECO:0000256" key="1">
    <source>
        <dbReference type="ARBA" id="ARBA00001424"/>
    </source>
</evidence>
<name>A0AAT9G426_9ENTR</name>
<sequence>MLLTKMEHFSAAIFFSAPIVYRNSDCSYPYRQDSDFWYLTGISESHSVLMIIKYNDTMSKSIIFHQISNKYRKTWIGNVLNKKDIIKYYKIDNVYSYSKINNCLYKLLNGLDIIYHAVGKWIYADEIILSALDKLRNNRIKYHRYPHIQIDWRPIVHEMRLFKSALEIDIIKHACNITCNSILIAMKSSKINMYEYELAAMINYHFALDKSNPAYTTIVASGKNTCILHYTKYNSIINNGDLILIDAGAEYKNYASDITRTFPVNGIFSKAQRDIYNIVLLALNTALNLYKPGTSIKEVTDYIIKLKIKCLMNLGILSGSLEELFINKAYLPFFMHNLSHWIGLDVHDVGYYGIDYNRILEPGMVLTIEPGIYINETLNVPKIYKNIGIRIEDIIVITDHGNKNLSSHLTKNPDEIELVIQNKSNNNWKL</sequence>
<evidence type="ECO:0000256" key="6">
    <source>
        <dbReference type="ARBA" id="ARBA00022723"/>
    </source>
</evidence>
<reference evidence="14" key="2">
    <citation type="submission" date="2023-10" db="EMBL/GenBank/DDBJ databases">
        <authorList>
            <person name="Koga R."/>
            <person name="Fukatsu T."/>
        </authorList>
    </citation>
    <scope>NUCLEOTIDE SEQUENCE</scope>
    <source>
        <strain evidence="14">Kw-01</strain>
    </source>
</reference>
<dbReference type="EMBL" id="AP028961">
    <property type="protein sequence ID" value="BET44465.1"/>
    <property type="molecule type" value="Genomic_DNA"/>
</dbReference>
<dbReference type="CDD" id="cd01087">
    <property type="entry name" value="Prolidase"/>
    <property type="match status" value="1"/>
</dbReference>
<dbReference type="InterPro" id="IPR029149">
    <property type="entry name" value="Creatin/AminoP/Spt16_N"/>
</dbReference>
<evidence type="ECO:0000256" key="7">
    <source>
        <dbReference type="ARBA" id="ARBA00022801"/>
    </source>
</evidence>
<dbReference type="GO" id="GO:0070006">
    <property type="term" value="F:metalloaminopeptidase activity"/>
    <property type="evidence" value="ECO:0007669"/>
    <property type="project" value="InterPro"/>
</dbReference>
<dbReference type="SUPFAM" id="SSF53092">
    <property type="entry name" value="Creatinase/prolidase N-terminal domain"/>
    <property type="match status" value="1"/>
</dbReference>
<evidence type="ECO:0000313" key="14">
    <source>
        <dbReference type="EMBL" id="BET44465.1"/>
    </source>
</evidence>
<protein>
    <recommendedName>
        <fullName evidence="10">Xaa-Pro aminopeptidase</fullName>
        <ecNumber evidence="4">3.4.11.9</ecNumber>
    </recommendedName>
    <alternativeName>
        <fullName evidence="11">Aminopeptidase P II</fullName>
    </alternativeName>
    <alternativeName>
        <fullName evidence="12">X-Pro aminopeptidase</fullName>
    </alternativeName>
</protein>
<evidence type="ECO:0000256" key="3">
    <source>
        <dbReference type="ARBA" id="ARBA00008766"/>
    </source>
</evidence>
<evidence type="ECO:0000256" key="2">
    <source>
        <dbReference type="ARBA" id="ARBA00001936"/>
    </source>
</evidence>
<evidence type="ECO:0000256" key="11">
    <source>
        <dbReference type="ARBA" id="ARBA00075356"/>
    </source>
</evidence>
<keyword evidence="9" id="KW-0464">Manganese</keyword>
<keyword evidence="6" id="KW-0479">Metal-binding</keyword>
<comment type="similarity">
    <text evidence="3">Belongs to the peptidase M24B family.</text>
</comment>
<evidence type="ECO:0000259" key="13">
    <source>
        <dbReference type="SMART" id="SM01011"/>
    </source>
</evidence>
<keyword evidence="7" id="KW-0378">Hydrolase</keyword>
<dbReference type="GO" id="GO:0005829">
    <property type="term" value="C:cytosol"/>
    <property type="evidence" value="ECO:0007669"/>
    <property type="project" value="TreeGrafter"/>
</dbReference>
<dbReference type="EC" id="3.4.11.9" evidence="4"/>
<dbReference type="AlphaFoldDB" id="A0AAT9G426"/>
<comment type="catalytic activity">
    <reaction evidence="1">
        <text>Release of any N-terminal amino acid, including proline, that is linked to proline, even from a dipeptide or tripeptide.</text>
        <dbReference type="EC" id="3.4.11.9"/>
    </reaction>
</comment>
<organism evidence="14">
    <name type="scientific">Candidatus Aschnera chinzeii</name>
    <dbReference type="NCBI Taxonomy" id="1485666"/>
    <lineage>
        <taxon>Bacteria</taxon>
        <taxon>Pseudomonadati</taxon>
        <taxon>Pseudomonadota</taxon>
        <taxon>Gammaproteobacteria</taxon>
        <taxon>Enterobacterales</taxon>
        <taxon>Enterobacteriaceae</taxon>
        <taxon>Candidatus Aschnera</taxon>
    </lineage>
</organism>
<evidence type="ECO:0000256" key="12">
    <source>
        <dbReference type="ARBA" id="ARBA00081411"/>
    </source>
</evidence>
<evidence type="ECO:0000256" key="4">
    <source>
        <dbReference type="ARBA" id="ARBA00012574"/>
    </source>
</evidence>
<accession>A0AAT9G426</accession>
<dbReference type="SMART" id="SM01011">
    <property type="entry name" value="AMP_N"/>
    <property type="match status" value="1"/>
</dbReference>
<dbReference type="Pfam" id="PF00557">
    <property type="entry name" value="Peptidase_M24"/>
    <property type="match status" value="1"/>
</dbReference>
<comment type="cofactor">
    <cofactor evidence="2">
        <name>Mn(2+)</name>
        <dbReference type="ChEBI" id="CHEBI:29035"/>
    </cofactor>
</comment>
<dbReference type="Pfam" id="PF05195">
    <property type="entry name" value="AMP_N"/>
    <property type="match status" value="1"/>
</dbReference>
<feature type="domain" description="Aminopeptidase P N-terminal" evidence="13">
    <location>
        <begin position="4"/>
        <end position="123"/>
    </location>
</feature>
<evidence type="ECO:0000256" key="5">
    <source>
        <dbReference type="ARBA" id="ARBA00022670"/>
    </source>
</evidence>
<dbReference type="GO" id="GO:0006508">
    <property type="term" value="P:proteolysis"/>
    <property type="evidence" value="ECO:0007669"/>
    <property type="project" value="UniProtKB-KW"/>
</dbReference>
<dbReference type="FunFam" id="3.90.230.10:FF:000002">
    <property type="entry name" value="Xaa-Pro aminopeptidase 3"/>
    <property type="match status" value="1"/>
</dbReference>
<gene>
    <name evidence="14" type="primary">pepP</name>
    <name evidence="14" type="ORF">ACHINZ_1350</name>
</gene>
<dbReference type="InterPro" id="IPR036005">
    <property type="entry name" value="Creatinase/aminopeptidase-like"/>
</dbReference>
<keyword evidence="14" id="KW-0031">Aminopeptidase</keyword>
<evidence type="ECO:0000256" key="10">
    <source>
        <dbReference type="ARBA" id="ARBA00069363"/>
    </source>
</evidence>